<gene>
    <name evidence="1" type="ORF">QDQ28_12730</name>
</gene>
<reference evidence="1" key="1">
    <citation type="submission" date="2023-04" db="EMBL/GenBank/DDBJ databases">
        <title>Epidemiological investigation of Clostridium perfringens isolated from cattle.</title>
        <authorList>
            <person name="Tian R."/>
        </authorList>
    </citation>
    <scope>NUCLEOTIDE SEQUENCE</scope>
    <source>
        <strain evidence="1">ZWCP172</strain>
    </source>
</reference>
<organism evidence="1 2">
    <name type="scientific">Clostridium perfringens</name>
    <dbReference type="NCBI Taxonomy" id="1502"/>
    <lineage>
        <taxon>Bacteria</taxon>
        <taxon>Bacillati</taxon>
        <taxon>Bacillota</taxon>
        <taxon>Clostridia</taxon>
        <taxon>Eubacteriales</taxon>
        <taxon>Clostridiaceae</taxon>
        <taxon>Clostridium</taxon>
    </lineage>
</organism>
<evidence type="ECO:0000313" key="1">
    <source>
        <dbReference type="EMBL" id="MDH2337046.1"/>
    </source>
</evidence>
<protein>
    <submittedName>
        <fullName evidence="1">Uncharacterized protein</fullName>
    </submittedName>
</protein>
<accession>A0AAP4A868</accession>
<evidence type="ECO:0000313" key="2">
    <source>
        <dbReference type="Proteomes" id="UP001222958"/>
    </source>
</evidence>
<dbReference type="EMBL" id="JARVUX010000007">
    <property type="protein sequence ID" value="MDH2337046.1"/>
    <property type="molecule type" value="Genomic_DNA"/>
</dbReference>
<sequence>MYILVCPNCKNADVEELDNTNKNMFWCHDCGEEWNKNELEMITLDEYLKIDDMESVDDNMGNDDISLDDIKKLKGRLETFFCTHEFDVYVGCNRSFDKKSCKKCWKKAFEKYELLVSKEHIYKFYRWGLSFAFKKKEC</sequence>
<dbReference type="Proteomes" id="UP001222958">
    <property type="component" value="Unassembled WGS sequence"/>
</dbReference>
<dbReference type="AlphaFoldDB" id="A0AAP4A868"/>
<name>A0AAP4A868_CLOPF</name>
<comment type="caution">
    <text evidence="1">The sequence shown here is derived from an EMBL/GenBank/DDBJ whole genome shotgun (WGS) entry which is preliminary data.</text>
</comment>
<proteinExistence type="predicted"/>
<dbReference type="RefSeq" id="WP_279858047.1">
    <property type="nucleotide sequence ID" value="NZ_JARVUX010000007.1"/>
</dbReference>